<dbReference type="Gene3D" id="1.10.238.200">
    <property type="entry name" value="Cullin, PONY binding domain"/>
    <property type="match status" value="1"/>
</dbReference>
<sequence length="216" mass="24815">MISFDHNISPMVPTFHLTTPHYALMYDLSFVDMHHPTQLVPFETNFRFLTLFDVHVSYSYPMELIPDMPQQWEARDEGEGLGIFTDQTMQMEPNYSDALATAMLPMPDTSEAGCSIHSSSEMLQTDQYLAISNLPLGMTLRSWAKEKGQKSFSLDTAIGMWKFLFAEKQWPLVDHWCQFLQARNNKSISRDTWSAGISKESCNLSMFMYPLMSLGR</sequence>
<evidence type="ECO:0000313" key="3">
    <source>
        <dbReference type="EMBL" id="PHT49589.1"/>
    </source>
</evidence>
<evidence type="ECO:0000259" key="2">
    <source>
        <dbReference type="Pfam" id="PF03556"/>
    </source>
</evidence>
<dbReference type="GO" id="GO:0032182">
    <property type="term" value="F:ubiquitin-like protein binding"/>
    <property type="evidence" value="ECO:0007669"/>
    <property type="project" value="TreeGrafter"/>
</dbReference>
<dbReference type="Proteomes" id="UP000224567">
    <property type="component" value="Unassembled WGS sequence"/>
</dbReference>
<organism evidence="3 4">
    <name type="scientific">Capsicum baccatum</name>
    <name type="common">Peruvian pepper</name>
    <dbReference type="NCBI Taxonomy" id="33114"/>
    <lineage>
        <taxon>Eukaryota</taxon>
        <taxon>Viridiplantae</taxon>
        <taxon>Streptophyta</taxon>
        <taxon>Embryophyta</taxon>
        <taxon>Tracheophyta</taxon>
        <taxon>Spermatophyta</taxon>
        <taxon>Magnoliopsida</taxon>
        <taxon>eudicotyledons</taxon>
        <taxon>Gunneridae</taxon>
        <taxon>Pentapetalae</taxon>
        <taxon>asterids</taxon>
        <taxon>lamiids</taxon>
        <taxon>Solanales</taxon>
        <taxon>Solanaceae</taxon>
        <taxon>Solanoideae</taxon>
        <taxon>Capsiceae</taxon>
        <taxon>Capsicum</taxon>
    </lineage>
</organism>
<dbReference type="GO" id="GO:0031624">
    <property type="term" value="F:ubiquitin conjugating enzyme binding"/>
    <property type="evidence" value="ECO:0007669"/>
    <property type="project" value="TreeGrafter"/>
</dbReference>
<dbReference type="GO" id="GO:0045116">
    <property type="term" value="P:protein neddylation"/>
    <property type="evidence" value="ECO:0007669"/>
    <property type="project" value="TreeGrafter"/>
</dbReference>
<accession>A0A2G2WWP7</accession>
<dbReference type="STRING" id="33114.A0A2G2WWP7"/>
<dbReference type="Pfam" id="PF03556">
    <property type="entry name" value="Cullin_binding"/>
    <property type="match status" value="1"/>
</dbReference>
<dbReference type="InterPro" id="IPR014764">
    <property type="entry name" value="DCN-prot"/>
</dbReference>
<dbReference type="PANTHER" id="PTHR12281:SF2">
    <property type="entry name" value="DEFECTIVE IN CULLIN NEDDYLATION PROTEIN"/>
    <property type="match status" value="1"/>
</dbReference>
<dbReference type="PANTHER" id="PTHR12281">
    <property type="entry name" value="RP42 RELATED"/>
    <property type="match status" value="1"/>
</dbReference>
<gene>
    <name evidence="3" type="ORF">CQW23_09336</name>
</gene>
<comment type="caution">
    <text evidence="3">The sequence shown here is derived from an EMBL/GenBank/DDBJ whole genome shotgun (WGS) entry which is preliminary data.</text>
</comment>
<reference evidence="4" key="2">
    <citation type="journal article" date="2017" name="J. Anim. Genet.">
        <title>Multiple reference genome sequences of hot pepper reveal the massive evolution of plant disease resistance genes by retroduplication.</title>
        <authorList>
            <person name="Kim S."/>
            <person name="Park J."/>
            <person name="Yeom S.-I."/>
            <person name="Kim Y.-M."/>
            <person name="Seo E."/>
            <person name="Kim K.-T."/>
            <person name="Kim M.-S."/>
            <person name="Lee J.M."/>
            <person name="Cheong K."/>
            <person name="Shin H.-S."/>
            <person name="Kim S.-B."/>
            <person name="Han K."/>
            <person name="Lee J."/>
            <person name="Park M."/>
            <person name="Lee H.-A."/>
            <person name="Lee H.-Y."/>
            <person name="Lee Y."/>
            <person name="Oh S."/>
            <person name="Lee J.H."/>
            <person name="Choi E."/>
            <person name="Choi E."/>
            <person name="Lee S.E."/>
            <person name="Jeon J."/>
            <person name="Kim H."/>
            <person name="Choi G."/>
            <person name="Song H."/>
            <person name="Lee J."/>
            <person name="Lee S.-C."/>
            <person name="Kwon J.-K."/>
            <person name="Lee H.-Y."/>
            <person name="Koo N."/>
            <person name="Hong Y."/>
            <person name="Kim R.W."/>
            <person name="Kang W.-H."/>
            <person name="Huh J.H."/>
            <person name="Kang B.-C."/>
            <person name="Yang T.-J."/>
            <person name="Lee Y.-H."/>
            <person name="Bennetzen J.L."/>
            <person name="Choi D."/>
        </authorList>
    </citation>
    <scope>NUCLEOTIDE SEQUENCE [LARGE SCALE GENOMIC DNA]</scope>
    <source>
        <strain evidence="4">cv. PBC81</strain>
    </source>
</reference>
<reference evidence="3 4" key="1">
    <citation type="journal article" date="2017" name="Genome Biol.">
        <title>New reference genome sequences of hot pepper reveal the massive evolution of plant disease-resistance genes by retroduplication.</title>
        <authorList>
            <person name="Kim S."/>
            <person name="Park J."/>
            <person name="Yeom S.I."/>
            <person name="Kim Y.M."/>
            <person name="Seo E."/>
            <person name="Kim K.T."/>
            <person name="Kim M.S."/>
            <person name="Lee J.M."/>
            <person name="Cheong K."/>
            <person name="Shin H.S."/>
            <person name="Kim S.B."/>
            <person name="Han K."/>
            <person name="Lee J."/>
            <person name="Park M."/>
            <person name="Lee H.A."/>
            <person name="Lee H.Y."/>
            <person name="Lee Y."/>
            <person name="Oh S."/>
            <person name="Lee J.H."/>
            <person name="Choi E."/>
            <person name="Choi E."/>
            <person name="Lee S.E."/>
            <person name="Jeon J."/>
            <person name="Kim H."/>
            <person name="Choi G."/>
            <person name="Song H."/>
            <person name="Lee J."/>
            <person name="Lee S.C."/>
            <person name="Kwon J.K."/>
            <person name="Lee H.Y."/>
            <person name="Koo N."/>
            <person name="Hong Y."/>
            <person name="Kim R.W."/>
            <person name="Kang W.H."/>
            <person name="Huh J.H."/>
            <person name="Kang B.C."/>
            <person name="Yang T.J."/>
            <person name="Lee Y.H."/>
            <person name="Bennetzen J.L."/>
            <person name="Choi D."/>
        </authorList>
    </citation>
    <scope>NUCLEOTIDE SEQUENCE [LARGE SCALE GENOMIC DNA]</scope>
    <source>
        <strain evidence="4">cv. PBC81</strain>
    </source>
</reference>
<evidence type="ECO:0000313" key="4">
    <source>
        <dbReference type="Proteomes" id="UP000224567"/>
    </source>
</evidence>
<feature type="domain" description="DCUN1" evidence="2">
    <location>
        <begin position="143"/>
        <end position="194"/>
    </location>
</feature>
<keyword evidence="4" id="KW-1185">Reference proteome</keyword>
<proteinExistence type="predicted"/>
<dbReference type="GO" id="GO:0000151">
    <property type="term" value="C:ubiquitin ligase complex"/>
    <property type="evidence" value="ECO:0007669"/>
    <property type="project" value="TreeGrafter"/>
</dbReference>
<name>A0A2G2WWP7_CAPBA</name>
<dbReference type="OrthoDB" id="286637at2759"/>
<dbReference type="InterPro" id="IPR005176">
    <property type="entry name" value="PONY_dom"/>
</dbReference>
<dbReference type="AlphaFoldDB" id="A0A2G2WWP7"/>
<dbReference type="InterPro" id="IPR042460">
    <property type="entry name" value="DCN1-like_PONY"/>
</dbReference>
<dbReference type="EMBL" id="MLFT02000004">
    <property type="protein sequence ID" value="PHT49589.1"/>
    <property type="molecule type" value="Genomic_DNA"/>
</dbReference>
<dbReference type="GO" id="GO:0097602">
    <property type="term" value="F:cullin family protein binding"/>
    <property type="evidence" value="ECO:0007669"/>
    <property type="project" value="TreeGrafter"/>
</dbReference>
<evidence type="ECO:0000256" key="1">
    <source>
        <dbReference type="RuleBase" id="RU410713"/>
    </source>
</evidence>
<comment type="function">
    <text evidence="1">Neddylation of cullins play an essential role in the regulation of SCF-type complexes activity.</text>
</comment>
<protein>
    <recommendedName>
        <fullName evidence="1">Defective in cullin neddylation protein</fullName>
    </recommendedName>
</protein>